<evidence type="ECO:0000313" key="2">
    <source>
        <dbReference type="EMBL" id="GAA2647472.1"/>
    </source>
</evidence>
<protein>
    <submittedName>
        <fullName evidence="2">Class I SAM-dependent methyltransferase</fullName>
    </submittedName>
</protein>
<dbReference type="Gene3D" id="3.40.50.150">
    <property type="entry name" value="Vaccinia Virus protein VP39"/>
    <property type="match status" value="1"/>
</dbReference>
<dbReference type="Pfam" id="PF08241">
    <property type="entry name" value="Methyltransf_11"/>
    <property type="match status" value="1"/>
</dbReference>
<reference evidence="2 3" key="1">
    <citation type="journal article" date="2019" name="Int. J. Syst. Evol. Microbiol.">
        <title>The Global Catalogue of Microorganisms (GCM) 10K type strain sequencing project: providing services to taxonomists for standard genome sequencing and annotation.</title>
        <authorList>
            <consortium name="The Broad Institute Genomics Platform"/>
            <consortium name="The Broad Institute Genome Sequencing Center for Infectious Disease"/>
            <person name="Wu L."/>
            <person name="Ma J."/>
        </authorList>
    </citation>
    <scope>NUCLEOTIDE SEQUENCE [LARGE SCALE GENOMIC DNA]</scope>
    <source>
        <strain evidence="2 3">JCM 16374</strain>
    </source>
</reference>
<accession>A0ABN3RA01</accession>
<dbReference type="EMBL" id="BAAARK010000001">
    <property type="protein sequence ID" value="GAA2647472.1"/>
    <property type="molecule type" value="Genomic_DNA"/>
</dbReference>
<dbReference type="InterPro" id="IPR013216">
    <property type="entry name" value="Methyltransf_11"/>
</dbReference>
<dbReference type="PANTHER" id="PTHR43591">
    <property type="entry name" value="METHYLTRANSFERASE"/>
    <property type="match status" value="1"/>
</dbReference>
<organism evidence="2 3">
    <name type="scientific">Streptomyces lunalinharesii</name>
    <dbReference type="NCBI Taxonomy" id="333384"/>
    <lineage>
        <taxon>Bacteria</taxon>
        <taxon>Bacillati</taxon>
        <taxon>Actinomycetota</taxon>
        <taxon>Actinomycetes</taxon>
        <taxon>Kitasatosporales</taxon>
        <taxon>Streptomycetaceae</taxon>
        <taxon>Streptomyces</taxon>
    </lineage>
</organism>
<dbReference type="SUPFAM" id="SSF53335">
    <property type="entry name" value="S-adenosyl-L-methionine-dependent methyltransferases"/>
    <property type="match status" value="1"/>
</dbReference>
<keyword evidence="2" id="KW-0489">Methyltransferase</keyword>
<dbReference type="RefSeq" id="WP_344573453.1">
    <property type="nucleotide sequence ID" value="NZ_BAAARK010000001.1"/>
</dbReference>
<keyword evidence="2" id="KW-0808">Transferase</keyword>
<evidence type="ECO:0000313" key="3">
    <source>
        <dbReference type="Proteomes" id="UP001500994"/>
    </source>
</evidence>
<dbReference type="GO" id="GO:0032259">
    <property type="term" value="P:methylation"/>
    <property type="evidence" value="ECO:0007669"/>
    <property type="project" value="UniProtKB-KW"/>
</dbReference>
<gene>
    <name evidence="2" type="ORF">GCM10009864_07980</name>
</gene>
<dbReference type="InterPro" id="IPR029063">
    <property type="entry name" value="SAM-dependent_MTases_sf"/>
</dbReference>
<comment type="caution">
    <text evidence="2">The sequence shown here is derived from an EMBL/GenBank/DDBJ whole genome shotgun (WGS) entry which is preliminary data.</text>
</comment>
<proteinExistence type="predicted"/>
<feature type="domain" description="Methyltransferase type 11" evidence="1">
    <location>
        <begin position="60"/>
        <end position="150"/>
    </location>
</feature>
<keyword evidence="3" id="KW-1185">Reference proteome</keyword>
<dbReference type="GO" id="GO:0008168">
    <property type="term" value="F:methyltransferase activity"/>
    <property type="evidence" value="ECO:0007669"/>
    <property type="project" value="UniProtKB-KW"/>
</dbReference>
<dbReference type="Proteomes" id="UP001500994">
    <property type="component" value="Unassembled WGS sequence"/>
</dbReference>
<evidence type="ECO:0000259" key="1">
    <source>
        <dbReference type="Pfam" id="PF08241"/>
    </source>
</evidence>
<sequence length="284" mass="28802">MSKAEEVPVPGAAATPFDAGERRAWAGRAAAYAPGFGRLCAYTVPRLLDAAGVTEGARVLDVGTGTGTAAAAACARGARVSAVDAEPDMVRTAAAAAPTAAVHLAALPQLPFPDAVFDAVVGNFVLNHVGRPGAALAELRRVTRPGGRIALTVWAAPPAAGQALLGRAVRAAGVPRPPDAPALAPEDDFPRTADGFAALLRTAGPLAAVECAVVSWEHRTTLAEWWHGPAAGVATIGRVVTSRGPAATERIRRHFVALAAEFTASDGQLVLPHAALLASGRVAP</sequence>
<name>A0ABN3RA01_9ACTN</name>